<name>T0KXJ3_9MICR</name>
<dbReference type="InterPro" id="IPR042178">
    <property type="entry name" value="Serpin_sf_1"/>
</dbReference>
<evidence type="ECO:0000259" key="3">
    <source>
        <dbReference type="SMART" id="SM00093"/>
    </source>
</evidence>
<dbReference type="OrthoDB" id="1063785at2759"/>
<dbReference type="PANTHER" id="PTHR11461">
    <property type="entry name" value="SERINE PROTEASE INHIBITOR, SERPIN"/>
    <property type="match status" value="1"/>
</dbReference>
<dbReference type="InterPro" id="IPR000215">
    <property type="entry name" value="Serpin_fam"/>
</dbReference>
<dbReference type="SMART" id="SM00093">
    <property type="entry name" value="SERPIN"/>
    <property type="match status" value="1"/>
</dbReference>
<dbReference type="AlphaFoldDB" id="T0KXJ3"/>
<organism evidence="4 5">
    <name type="scientific">Vairimorpha apis BRL 01</name>
    <dbReference type="NCBI Taxonomy" id="1037528"/>
    <lineage>
        <taxon>Eukaryota</taxon>
        <taxon>Fungi</taxon>
        <taxon>Fungi incertae sedis</taxon>
        <taxon>Microsporidia</taxon>
        <taxon>Nosematidae</taxon>
        <taxon>Vairimorpha</taxon>
    </lineage>
</organism>
<dbReference type="GO" id="GO:0004867">
    <property type="term" value="F:serine-type endopeptidase inhibitor activity"/>
    <property type="evidence" value="ECO:0007669"/>
    <property type="project" value="InterPro"/>
</dbReference>
<proteinExistence type="inferred from homology"/>
<dbReference type="Proteomes" id="UP000053780">
    <property type="component" value="Unassembled WGS sequence"/>
</dbReference>
<dbReference type="HOGENOM" id="CLU_023330_0_2_1"/>
<gene>
    <name evidence="4" type="ORF">NAPIS_ORF02335</name>
</gene>
<dbReference type="InterPro" id="IPR042185">
    <property type="entry name" value="Serpin_sf_2"/>
</dbReference>
<dbReference type="Gene3D" id="2.30.39.10">
    <property type="entry name" value="Alpha-1-antitrypsin, domain 1"/>
    <property type="match status" value="1"/>
</dbReference>
<dbReference type="PANTHER" id="PTHR11461:SF211">
    <property type="entry name" value="GH10112P-RELATED"/>
    <property type="match status" value="1"/>
</dbReference>
<evidence type="ECO:0000313" key="5">
    <source>
        <dbReference type="Proteomes" id="UP000053780"/>
    </source>
</evidence>
<accession>T0KXJ3</accession>
<evidence type="ECO:0000256" key="2">
    <source>
        <dbReference type="RuleBase" id="RU000411"/>
    </source>
</evidence>
<dbReference type="Pfam" id="PF00079">
    <property type="entry name" value="Serpin"/>
    <property type="match status" value="1"/>
</dbReference>
<comment type="similarity">
    <text evidence="1 2">Belongs to the serpin family.</text>
</comment>
<sequence>MSNLNISVVKFAYNLFIFFIKHNDDEKKENVIFSPYSIHNLLSMVLNGTTGSTTQEIKKILTNDESTDCKSLNNEHFNLLQNVNEFKQNSNINLQIDNFIFYNQDIELNKKFQDKTSKCYETKIKSFDISKKSKSLKLINGLISKSTNDLIPEMILELPQNTKLIIVNTIYFKGKWQTQFDNDETIKKDFNCIDETVKVDMMHKKDDLFHMENEFFVALKMPYEDPQFSLMIFLPKEGVSINEISKFISDENFYSDLSKYMSLKEVDLNLPKFKISSKINLKNALNYFGLKNIFFNGTSELQHIMCDNTMNDVKIEQKAVIEINESGSEAAAATAMLMGRCAFIEKEFVKMNVNRPFCFSLIYNNNSDIPLPLFMGKVENPLKE</sequence>
<dbReference type="CDD" id="cd00172">
    <property type="entry name" value="serpin"/>
    <property type="match status" value="1"/>
</dbReference>
<dbReference type="InterPro" id="IPR036186">
    <property type="entry name" value="Serpin_sf"/>
</dbReference>
<evidence type="ECO:0000256" key="1">
    <source>
        <dbReference type="ARBA" id="ARBA00009500"/>
    </source>
</evidence>
<keyword evidence="5" id="KW-1185">Reference proteome</keyword>
<feature type="domain" description="Serpin" evidence="3">
    <location>
        <begin position="13"/>
        <end position="381"/>
    </location>
</feature>
<dbReference type="EMBL" id="KE647331">
    <property type="protein sequence ID" value="EQB60107.1"/>
    <property type="molecule type" value="Genomic_DNA"/>
</dbReference>
<evidence type="ECO:0000313" key="4">
    <source>
        <dbReference type="EMBL" id="EQB60107.1"/>
    </source>
</evidence>
<dbReference type="SUPFAM" id="SSF56574">
    <property type="entry name" value="Serpins"/>
    <property type="match status" value="1"/>
</dbReference>
<dbReference type="InterPro" id="IPR023796">
    <property type="entry name" value="Serpin_dom"/>
</dbReference>
<protein>
    <submittedName>
        <fullName evidence="4">Proteinase inhibitor i4 serpin</fullName>
    </submittedName>
</protein>
<dbReference type="VEuPathDB" id="MicrosporidiaDB:NAPIS_ORF02335"/>
<dbReference type="Gene3D" id="3.30.497.10">
    <property type="entry name" value="Antithrombin, subunit I, domain 2"/>
    <property type="match status" value="1"/>
</dbReference>
<dbReference type="GO" id="GO:0005615">
    <property type="term" value="C:extracellular space"/>
    <property type="evidence" value="ECO:0007669"/>
    <property type="project" value="InterPro"/>
</dbReference>
<reference evidence="4 5" key="1">
    <citation type="journal article" date="2013" name="BMC Genomics">
        <title>Genome sequencing and comparative genomics of honey bee microsporidia, Nosema apis reveal novel insights into host-parasite interactions.</title>
        <authorList>
            <person name="Chen Yp."/>
            <person name="Pettis J.S."/>
            <person name="Zhao Y."/>
            <person name="Liu X."/>
            <person name="Tallon L.J."/>
            <person name="Sadzewicz L.D."/>
            <person name="Li R."/>
            <person name="Zheng H."/>
            <person name="Huang S."/>
            <person name="Zhang X."/>
            <person name="Hamilton M.C."/>
            <person name="Pernal S.F."/>
            <person name="Melathopoulos A.P."/>
            <person name="Yan X."/>
            <person name="Evans J.D."/>
        </authorList>
    </citation>
    <scope>NUCLEOTIDE SEQUENCE [LARGE SCALE GENOMIC DNA]</scope>
    <source>
        <strain evidence="4 5">BRL 01</strain>
    </source>
</reference>